<dbReference type="InterPro" id="IPR006015">
    <property type="entry name" value="Universal_stress_UspA"/>
</dbReference>
<dbReference type="PANTHER" id="PTHR46268:SF6">
    <property type="entry name" value="UNIVERSAL STRESS PROTEIN UP12"/>
    <property type="match status" value="1"/>
</dbReference>
<comment type="caution">
    <text evidence="3">The sequence shown here is derived from an EMBL/GenBank/DDBJ whole genome shotgun (WGS) entry which is preliminary data.</text>
</comment>
<evidence type="ECO:0000313" key="3">
    <source>
        <dbReference type="EMBL" id="PWB03704.1"/>
    </source>
</evidence>
<dbReference type="InterPro" id="IPR006016">
    <property type="entry name" value="UspA"/>
</dbReference>
<dbReference type="Pfam" id="PF00582">
    <property type="entry name" value="Usp"/>
    <property type="match status" value="1"/>
</dbReference>
<dbReference type="GeneID" id="82525325"/>
<dbReference type="AlphaFoldDB" id="A0A2V1IM28"/>
<evidence type="ECO:0000259" key="2">
    <source>
        <dbReference type="Pfam" id="PF00582"/>
    </source>
</evidence>
<dbReference type="PANTHER" id="PTHR46268">
    <property type="entry name" value="STRESS RESPONSE PROTEIN NHAX"/>
    <property type="match status" value="1"/>
</dbReference>
<accession>A0A2V1IM28</accession>
<feature type="domain" description="UspA" evidence="2">
    <location>
        <begin position="84"/>
        <end position="240"/>
    </location>
</feature>
<name>A0A2V1IM28_9BACT</name>
<evidence type="ECO:0000313" key="4">
    <source>
        <dbReference type="Proteomes" id="UP000244905"/>
    </source>
</evidence>
<dbReference type="Proteomes" id="UP000244905">
    <property type="component" value="Unassembled WGS sequence"/>
</dbReference>
<reference evidence="4" key="1">
    <citation type="submission" date="2018-02" db="EMBL/GenBank/DDBJ databases">
        <authorList>
            <person name="Clavel T."/>
            <person name="Strowig T."/>
        </authorList>
    </citation>
    <scope>NUCLEOTIDE SEQUENCE [LARGE SCALE GENOMIC DNA]</scope>
    <source>
        <strain evidence="4">DSM 103720</strain>
    </source>
</reference>
<dbReference type="CDD" id="cd00293">
    <property type="entry name" value="USP-like"/>
    <property type="match status" value="1"/>
</dbReference>
<dbReference type="SUPFAM" id="SSF52402">
    <property type="entry name" value="Adenine nucleotide alpha hydrolases-like"/>
    <property type="match status" value="1"/>
</dbReference>
<dbReference type="EMBL" id="PUEC01000004">
    <property type="protein sequence ID" value="PWB03704.1"/>
    <property type="molecule type" value="Genomic_DNA"/>
</dbReference>
<dbReference type="PRINTS" id="PR01438">
    <property type="entry name" value="UNVRSLSTRESS"/>
</dbReference>
<sequence length="378" mass="42153">MQEDRLITIAIHTYEKAHELKNILECEGVKVTLQNVNLSTPVVSSGIRVRIRECDLPLALRVIENIEIFAPAALKECADGSAEILVPIDFSNSSKQACFMAFRIASAHKAKIKLLHTYVDPMLTNTASLQLTDAMTFDTSADAVMEIQEEKELNKLGNSQMKEFETLLRDKMKDGVIPPVIFSSEVSEGLPEEVITDYASTHHPMLIVMGTRGANRQSRDMLGSVTAEVLDSCRSSIFTVPESPRFKTVADIREVVYFASSRQQDILALDALYRIFPEQSLSVTLASIPSKKKPKGDAEALGNLKEYCVKNYPAYAFKALQLSQSNEIEEFKVLDNQNKIELIVVPTPHKNIFARLFNPSLAHKLLFHSDIPMLSIPV</sequence>
<dbReference type="Gene3D" id="3.40.50.12370">
    <property type="match status" value="1"/>
</dbReference>
<comment type="similarity">
    <text evidence="1">Belongs to the universal stress protein A family.</text>
</comment>
<dbReference type="RefSeq" id="WP_107031486.1">
    <property type="nucleotide sequence ID" value="NZ_PUEC01000004.1"/>
</dbReference>
<proteinExistence type="inferred from homology"/>
<gene>
    <name evidence="3" type="ORF">C5O23_03040</name>
</gene>
<organism evidence="3 4">
    <name type="scientific">Duncaniella muris</name>
    <dbReference type="NCBI Taxonomy" id="2094150"/>
    <lineage>
        <taxon>Bacteria</taxon>
        <taxon>Pseudomonadati</taxon>
        <taxon>Bacteroidota</taxon>
        <taxon>Bacteroidia</taxon>
        <taxon>Bacteroidales</taxon>
        <taxon>Muribaculaceae</taxon>
        <taxon>Duncaniella</taxon>
    </lineage>
</organism>
<evidence type="ECO:0000256" key="1">
    <source>
        <dbReference type="ARBA" id="ARBA00008791"/>
    </source>
</evidence>
<protein>
    <submittedName>
        <fullName evidence="3">Universal stress protein</fullName>
    </submittedName>
</protein>
<keyword evidence="4" id="KW-1185">Reference proteome</keyword>